<accession>L8WFA5</accession>
<dbReference type="Proteomes" id="UP000011668">
    <property type="component" value="Unassembled WGS sequence"/>
</dbReference>
<keyword evidence="3" id="KW-1185">Reference proteome</keyword>
<dbReference type="AlphaFoldDB" id="L8WFA5"/>
<sequence length="52" mass="5761">MRFSTTPSLRSGRSQSWVARPTPQAACGRPRASHFVPHTEPTSYIVYIATEA</sequence>
<dbReference type="HOGENOM" id="CLU_3088946_0_0_1"/>
<evidence type="ECO:0000313" key="3">
    <source>
        <dbReference type="Proteomes" id="UP000011668"/>
    </source>
</evidence>
<comment type="caution">
    <text evidence="2">The sequence shown here is derived from an EMBL/GenBank/DDBJ whole genome shotgun (WGS) entry which is preliminary data.</text>
</comment>
<evidence type="ECO:0000313" key="2">
    <source>
        <dbReference type="EMBL" id="ELU36650.1"/>
    </source>
</evidence>
<organism evidence="2 3">
    <name type="scientific">Thanatephorus cucumeris (strain AG1-IA)</name>
    <name type="common">Rice sheath blight fungus</name>
    <name type="synonym">Rhizoctonia solani</name>
    <dbReference type="NCBI Taxonomy" id="983506"/>
    <lineage>
        <taxon>Eukaryota</taxon>
        <taxon>Fungi</taxon>
        <taxon>Dikarya</taxon>
        <taxon>Basidiomycota</taxon>
        <taxon>Agaricomycotina</taxon>
        <taxon>Agaricomycetes</taxon>
        <taxon>Cantharellales</taxon>
        <taxon>Ceratobasidiaceae</taxon>
        <taxon>Rhizoctonia</taxon>
        <taxon>Rhizoctonia solani AG-1</taxon>
    </lineage>
</organism>
<gene>
    <name evidence="2" type="ORF">AG1IA_09319</name>
</gene>
<feature type="compositionally biased region" description="Polar residues" evidence="1">
    <location>
        <begin position="1"/>
        <end position="17"/>
    </location>
</feature>
<feature type="region of interest" description="Disordered" evidence="1">
    <location>
        <begin position="1"/>
        <end position="34"/>
    </location>
</feature>
<name>L8WFA5_THACA</name>
<reference evidence="2 3" key="1">
    <citation type="journal article" date="2013" name="Nat. Commun.">
        <title>The evolution and pathogenic mechanisms of the rice sheath blight pathogen.</title>
        <authorList>
            <person name="Zheng A."/>
            <person name="Lin R."/>
            <person name="Xu L."/>
            <person name="Qin P."/>
            <person name="Tang C."/>
            <person name="Ai P."/>
            <person name="Zhang D."/>
            <person name="Liu Y."/>
            <person name="Sun Z."/>
            <person name="Feng H."/>
            <person name="Wang Y."/>
            <person name="Chen Y."/>
            <person name="Liang X."/>
            <person name="Fu R."/>
            <person name="Li Q."/>
            <person name="Zhang J."/>
            <person name="Yu X."/>
            <person name="Xie Z."/>
            <person name="Ding L."/>
            <person name="Guan P."/>
            <person name="Tang J."/>
            <person name="Liang Y."/>
            <person name="Wang S."/>
            <person name="Deng Q."/>
            <person name="Li S."/>
            <person name="Zhu J."/>
            <person name="Wang L."/>
            <person name="Liu H."/>
            <person name="Li P."/>
        </authorList>
    </citation>
    <scope>NUCLEOTIDE SEQUENCE [LARGE SCALE GENOMIC DNA]</scope>
    <source>
        <strain evidence="3">AG-1 IA</strain>
    </source>
</reference>
<proteinExistence type="predicted"/>
<protein>
    <submittedName>
        <fullName evidence="2">Uncharacterized protein</fullName>
    </submittedName>
</protein>
<dbReference type="EMBL" id="AFRT01003164">
    <property type="protein sequence ID" value="ELU36650.1"/>
    <property type="molecule type" value="Genomic_DNA"/>
</dbReference>
<evidence type="ECO:0000256" key="1">
    <source>
        <dbReference type="SAM" id="MobiDB-lite"/>
    </source>
</evidence>